<reference evidence="13" key="1">
    <citation type="submission" date="2016-10" db="EMBL/GenBank/DDBJ databases">
        <authorList>
            <person name="Varghese N."/>
            <person name="Submissions S."/>
        </authorList>
    </citation>
    <scope>NUCLEOTIDE SEQUENCE [LARGE SCALE GENOMIC DNA]</scope>
    <source>
        <strain evidence="13">DSM 4771</strain>
    </source>
</reference>
<dbReference type="GO" id="GO:0004476">
    <property type="term" value="F:mannose-6-phosphate isomerase activity"/>
    <property type="evidence" value="ECO:0007669"/>
    <property type="project" value="UniProtKB-UniRule"/>
</dbReference>
<dbReference type="GO" id="GO:0008270">
    <property type="term" value="F:zinc ion binding"/>
    <property type="evidence" value="ECO:0007669"/>
    <property type="project" value="UniProtKB-UniRule"/>
</dbReference>
<dbReference type="Pfam" id="PF20511">
    <property type="entry name" value="PMI_typeI_cat"/>
    <property type="match status" value="1"/>
</dbReference>
<keyword evidence="4 7" id="KW-0479">Metal-binding</keyword>
<feature type="domain" description="Mannose-6-phosphate isomerase cupin" evidence="11">
    <location>
        <begin position="242"/>
        <end position="315"/>
    </location>
</feature>
<evidence type="ECO:0000256" key="6">
    <source>
        <dbReference type="ARBA" id="ARBA00023235"/>
    </source>
</evidence>
<dbReference type="EC" id="5.3.1.8" evidence="3 7"/>
<dbReference type="STRING" id="86666.SAMN04490247_1209"/>
<evidence type="ECO:0000259" key="11">
    <source>
        <dbReference type="Pfam" id="PF21621"/>
    </source>
</evidence>
<dbReference type="SUPFAM" id="SSF51182">
    <property type="entry name" value="RmlC-like cupins"/>
    <property type="match status" value="1"/>
</dbReference>
<dbReference type="AlphaFoldDB" id="A0A1G8S1P9"/>
<dbReference type="PANTHER" id="PTHR42742:SF3">
    <property type="entry name" value="FRUCTOKINASE"/>
    <property type="match status" value="1"/>
</dbReference>
<keyword evidence="6 7" id="KW-0413">Isomerase</keyword>
<dbReference type="InterPro" id="IPR014628">
    <property type="entry name" value="Man6P_isomerase_Firm_short"/>
</dbReference>
<evidence type="ECO:0000256" key="8">
    <source>
        <dbReference type="PIRSR" id="PIRSR036894-1"/>
    </source>
</evidence>
<comment type="similarity">
    <text evidence="2 7">Belongs to the mannose-6-phosphate isomerase type 1 family.</text>
</comment>
<proteinExistence type="inferred from homology"/>
<keyword evidence="5 7" id="KW-0862">Zinc</keyword>
<dbReference type="PANTHER" id="PTHR42742">
    <property type="entry name" value="TRANSCRIPTIONAL REPRESSOR MPRA"/>
    <property type="match status" value="1"/>
</dbReference>
<evidence type="ECO:0000256" key="3">
    <source>
        <dbReference type="ARBA" id="ARBA00011956"/>
    </source>
</evidence>
<protein>
    <recommendedName>
        <fullName evidence="3 7">Mannose-6-phosphate isomerase</fullName>
        <ecNumber evidence="3 7">5.3.1.8</ecNumber>
    </recommendedName>
</protein>
<evidence type="ECO:0000256" key="2">
    <source>
        <dbReference type="ARBA" id="ARBA00010772"/>
    </source>
</evidence>
<organism evidence="12 13">
    <name type="scientific">Salimicrobium halophilum</name>
    <dbReference type="NCBI Taxonomy" id="86666"/>
    <lineage>
        <taxon>Bacteria</taxon>
        <taxon>Bacillati</taxon>
        <taxon>Bacillota</taxon>
        <taxon>Bacilli</taxon>
        <taxon>Bacillales</taxon>
        <taxon>Bacillaceae</taxon>
        <taxon>Salimicrobium</taxon>
    </lineage>
</organism>
<dbReference type="InterPro" id="IPR014710">
    <property type="entry name" value="RmlC-like_jellyroll"/>
</dbReference>
<dbReference type="InterPro" id="IPR046457">
    <property type="entry name" value="PMI_typeI_cat"/>
</dbReference>
<dbReference type="InterPro" id="IPR051804">
    <property type="entry name" value="Carb_Metab_Reg_Kinase/Isom"/>
</dbReference>
<sequence length="319" mass="36326">MYQQPMMLKPLFKERIWGGTNLRDMYGYAIPSPQTGECWAISGHESGTNEIANGPLAGSTIREAWDNHRELFADEEGEEFPLLTKILDANKDLSVQVHPGDTYAREKEDKTYGKTECWYVIDADEDAEVVLGHHAETKEELNSYIENGQWNDLLRRVKVKSGDFFYVPSGTIHAIGAGVRILETQQNSDITYRVYDYDRIGQDGEKRELHLEQSVEVTTVPHKDPDLERKTNIHKGMKQELLVSESYFSVEHWDIHGMTYPVHNPSYLLFSVLEGDVNVWIEGEAHPVEKGTHFIIPATVEKFTLEGTGTLIVSRSNKQ</sequence>
<dbReference type="NCBIfam" id="TIGR00218">
    <property type="entry name" value="manA"/>
    <property type="match status" value="1"/>
</dbReference>
<evidence type="ECO:0000256" key="7">
    <source>
        <dbReference type="PIRNR" id="PIRNR036894"/>
    </source>
</evidence>
<dbReference type="OrthoDB" id="9808275at2"/>
<dbReference type="EMBL" id="FNEV01000003">
    <property type="protein sequence ID" value="SDJ23194.1"/>
    <property type="molecule type" value="Genomic_DNA"/>
</dbReference>
<dbReference type="RefSeq" id="WP_093192972.1">
    <property type="nucleotide sequence ID" value="NZ_FNEV01000003.1"/>
</dbReference>
<feature type="active site" evidence="9">
    <location>
        <position position="193"/>
    </location>
</feature>
<evidence type="ECO:0000256" key="5">
    <source>
        <dbReference type="ARBA" id="ARBA00022833"/>
    </source>
</evidence>
<feature type="binding site" evidence="8">
    <location>
        <position position="173"/>
    </location>
    <ligand>
        <name>Zn(2+)</name>
        <dbReference type="ChEBI" id="CHEBI:29105"/>
    </ligand>
</feature>
<dbReference type="Proteomes" id="UP000199225">
    <property type="component" value="Unassembled WGS sequence"/>
</dbReference>
<feature type="domain" description="Phosphomannose isomerase type I catalytic" evidence="10">
    <location>
        <begin position="8"/>
        <end position="106"/>
    </location>
</feature>
<evidence type="ECO:0000256" key="9">
    <source>
        <dbReference type="PIRSR" id="PIRSR036894-2"/>
    </source>
</evidence>
<evidence type="ECO:0000256" key="4">
    <source>
        <dbReference type="ARBA" id="ARBA00022723"/>
    </source>
</evidence>
<dbReference type="InterPro" id="IPR011051">
    <property type="entry name" value="RmlC_Cupin_sf"/>
</dbReference>
<evidence type="ECO:0000256" key="1">
    <source>
        <dbReference type="ARBA" id="ARBA00000757"/>
    </source>
</evidence>
<dbReference type="CDD" id="cd07010">
    <property type="entry name" value="cupin_PMI_type_I_N_bac"/>
    <property type="match status" value="1"/>
</dbReference>
<dbReference type="Gene3D" id="2.60.120.10">
    <property type="entry name" value="Jelly Rolls"/>
    <property type="match status" value="2"/>
</dbReference>
<dbReference type="PIRSF" id="PIRSF036894">
    <property type="entry name" value="PMI_Firm_short"/>
    <property type="match status" value="1"/>
</dbReference>
<evidence type="ECO:0000259" key="10">
    <source>
        <dbReference type="Pfam" id="PF20511"/>
    </source>
</evidence>
<comment type="catalytic activity">
    <reaction evidence="1 7">
        <text>D-mannose 6-phosphate = D-fructose 6-phosphate</text>
        <dbReference type="Rhea" id="RHEA:12356"/>
        <dbReference type="ChEBI" id="CHEBI:58735"/>
        <dbReference type="ChEBI" id="CHEBI:61527"/>
        <dbReference type="EC" id="5.3.1.8"/>
    </reaction>
</comment>
<accession>A0A1G8S1P9</accession>
<comment type="cofactor">
    <cofactor evidence="8">
        <name>Zn(2+)</name>
        <dbReference type="ChEBI" id="CHEBI:29105"/>
    </cofactor>
    <text evidence="8">Binds 1 zinc ion per subunit.</text>
</comment>
<evidence type="ECO:0000313" key="13">
    <source>
        <dbReference type="Proteomes" id="UP000199225"/>
    </source>
</evidence>
<keyword evidence="13" id="KW-1185">Reference proteome</keyword>
<name>A0A1G8S1P9_9BACI</name>
<dbReference type="InterPro" id="IPR049071">
    <property type="entry name" value="MPI_cupin_dom"/>
</dbReference>
<dbReference type="InterPro" id="IPR001250">
    <property type="entry name" value="Man6P_Isoase-1"/>
</dbReference>
<feature type="binding site" evidence="8">
    <location>
        <position position="98"/>
    </location>
    <ligand>
        <name>Zn(2+)</name>
        <dbReference type="ChEBI" id="CHEBI:29105"/>
    </ligand>
</feature>
<dbReference type="GO" id="GO:0005975">
    <property type="term" value="P:carbohydrate metabolic process"/>
    <property type="evidence" value="ECO:0007669"/>
    <property type="project" value="UniProtKB-UniRule"/>
</dbReference>
<gene>
    <name evidence="12" type="ORF">SAMN04490247_1209</name>
</gene>
<evidence type="ECO:0000313" key="12">
    <source>
        <dbReference type="EMBL" id="SDJ23194.1"/>
    </source>
</evidence>
<feature type="binding site" evidence="8">
    <location>
        <position position="116"/>
    </location>
    <ligand>
        <name>Zn(2+)</name>
        <dbReference type="ChEBI" id="CHEBI:29105"/>
    </ligand>
</feature>
<dbReference type="Pfam" id="PF21621">
    <property type="entry name" value="MPI_cupin_dom"/>
    <property type="match status" value="1"/>
</dbReference>